<evidence type="ECO:0000256" key="2">
    <source>
        <dbReference type="ARBA" id="ARBA00022840"/>
    </source>
</evidence>
<dbReference type="OrthoDB" id="4335782at2"/>
<keyword evidence="5" id="KW-1185">Reference proteome</keyword>
<dbReference type="SUPFAM" id="SSF48452">
    <property type="entry name" value="TPR-like"/>
    <property type="match status" value="1"/>
</dbReference>
<name>A0A563EF30_9PSEU</name>
<dbReference type="Proteomes" id="UP000316639">
    <property type="component" value="Unassembled WGS sequence"/>
</dbReference>
<reference evidence="4 5" key="1">
    <citation type="submission" date="2019-07" db="EMBL/GenBank/DDBJ databases">
        <title>Lentzea xizangensis sp. nov., isolated from Qinghai-Tibetan Plateau Soils.</title>
        <authorList>
            <person name="Huang J."/>
        </authorList>
    </citation>
    <scope>NUCLEOTIDE SEQUENCE [LARGE SCALE GENOMIC DNA]</scope>
    <source>
        <strain evidence="4 5">FXJ1.1311</strain>
    </source>
</reference>
<keyword evidence="1" id="KW-0547">Nucleotide-binding</keyword>
<dbReference type="PANTHER" id="PTHR16305:SF35">
    <property type="entry name" value="TRANSCRIPTIONAL ACTIVATOR DOMAIN"/>
    <property type="match status" value="1"/>
</dbReference>
<evidence type="ECO:0000313" key="4">
    <source>
        <dbReference type="EMBL" id="TWP44036.1"/>
    </source>
</evidence>
<dbReference type="GO" id="GO:0004016">
    <property type="term" value="F:adenylate cyclase activity"/>
    <property type="evidence" value="ECO:0007669"/>
    <property type="project" value="TreeGrafter"/>
</dbReference>
<evidence type="ECO:0000256" key="1">
    <source>
        <dbReference type="ARBA" id="ARBA00022741"/>
    </source>
</evidence>
<dbReference type="InterPro" id="IPR011990">
    <property type="entry name" value="TPR-like_helical_dom_sf"/>
</dbReference>
<evidence type="ECO:0000259" key="3">
    <source>
        <dbReference type="Pfam" id="PF13191"/>
    </source>
</evidence>
<feature type="domain" description="Orc1-like AAA ATPase" evidence="3">
    <location>
        <begin position="15"/>
        <end position="160"/>
    </location>
</feature>
<evidence type="ECO:0000313" key="5">
    <source>
        <dbReference type="Proteomes" id="UP000316639"/>
    </source>
</evidence>
<keyword evidence="2" id="KW-0067">ATP-binding</keyword>
<dbReference type="PANTHER" id="PTHR16305">
    <property type="entry name" value="TESTICULAR SOLUBLE ADENYLYL CYCLASE"/>
    <property type="match status" value="1"/>
</dbReference>
<dbReference type="Gene3D" id="1.25.40.10">
    <property type="entry name" value="Tetratricopeptide repeat domain"/>
    <property type="match status" value="1"/>
</dbReference>
<dbReference type="GO" id="GO:0005524">
    <property type="term" value="F:ATP binding"/>
    <property type="evidence" value="ECO:0007669"/>
    <property type="project" value="UniProtKB-KW"/>
</dbReference>
<comment type="caution">
    <text evidence="4">The sequence shown here is derived from an EMBL/GenBank/DDBJ whole genome shotgun (WGS) entry which is preliminary data.</text>
</comment>
<protein>
    <submittedName>
        <fullName evidence="4">AAA family ATPase</fullName>
    </submittedName>
</protein>
<accession>A0A563EF30</accession>
<dbReference type="EMBL" id="VOBR01000055">
    <property type="protein sequence ID" value="TWP44036.1"/>
    <property type="molecule type" value="Genomic_DNA"/>
</dbReference>
<dbReference type="RefSeq" id="WP_146360926.1">
    <property type="nucleotide sequence ID" value="NZ_VOBR01000055.1"/>
</dbReference>
<gene>
    <name evidence="4" type="ORF">FKR81_41655</name>
</gene>
<dbReference type="Pfam" id="PF13191">
    <property type="entry name" value="AAA_16"/>
    <property type="match status" value="1"/>
</dbReference>
<proteinExistence type="predicted"/>
<dbReference type="AlphaFoldDB" id="A0A563EF30"/>
<dbReference type="InterPro" id="IPR041664">
    <property type="entry name" value="AAA_16"/>
</dbReference>
<organism evidence="4 5">
    <name type="scientific">Lentzea tibetensis</name>
    <dbReference type="NCBI Taxonomy" id="2591470"/>
    <lineage>
        <taxon>Bacteria</taxon>
        <taxon>Bacillati</taxon>
        <taxon>Actinomycetota</taxon>
        <taxon>Actinomycetes</taxon>
        <taxon>Pseudonocardiales</taxon>
        <taxon>Pseudonocardiaceae</taxon>
        <taxon>Lentzea</taxon>
    </lineage>
</organism>
<sequence>MTLQKVPDDCWAGLLVERGEALALVERVVDDLAAGGSSLVHVKASPGGGLTAVLGRLATEARARGAIVARARCSPDEATAQFRVAWQFLAALGVEEWAPSEQAHAQRVVADVVLPLCQSVLDLAHQQPVVIVVDDAQWLDRASFELLRALVRRMDHVPIVVAVGASVLCPSMTITAELESYSATTHDLKLEPLTRGGVEDVVAAVFSRQAAPEFVNALYEHTGGLPAVVRKVLTWLTRTVVAPDADVVPRVGDLAKAVIRDRVDLRIRSLPRTSRRLLQAIAVCHDVFDAHDAAAIAGLVSSFAHEVDVLGASGMLVERTDPKLADPIVADRVLALASRADREELHGKAAELANRAALADETVARLLLGAAPVGTPWALNSLRGTAKYHKQRGDHRDAVRLLDRALLEPVSTAQRAQLLVECGAVETALSPDAGDRRLSSALATGGRDLARHRLAAVDLLLARGNCDLVKQAIVSVHTRHDLDPAERDTMCALYWMADEAPHDQREFSPAALPPLTDEPTDPAQAAIASWEAVAEGRDIDRARRLARTALAGARVRDSLLYPRIVAARALIYTGDFTESITAFDAVVLEARRRQVPATAGWALMNRAKAYARHGLLGDAAIDLERALEELPIDRWHPVVRPAFVGLELALTMESGRVQAAERILATEFPATAKAGFSWNFFEFGRGMVRLASGDAAAAATIFEETGRRMLARRWNNPALLGWRSMCAIAYRGCGRHEEAARMCAEEIRLARRWGDPSSTGGAHLCAAIALQGSESLAHMEQAVAILRHAPSPIRYANALIELGEARLTAGVAGDARSLLVEAERVAAAHGAMGLAHRARTLIASTN</sequence>
<dbReference type="GO" id="GO:0005737">
    <property type="term" value="C:cytoplasm"/>
    <property type="evidence" value="ECO:0007669"/>
    <property type="project" value="TreeGrafter"/>
</dbReference>